<evidence type="ECO:0000313" key="8">
    <source>
        <dbReference type="Proteomes" id="UP001428774"/>
    </source>
</evidence>
<dbReference type="PANTHER" id="PTHR30086">
    <property type="entry name" value="ARGININE EXPORTER PROTEIN ARGO"/>
    <property type="match status" value="1"/>
</dbReference>
<organism evidence="7 8">
    <name type="scientific">Ponticoccus litoralis</name>
    <dbReference type="NCBI Taxonomy" id="422297"/>
    <lineage>
        <taxon>Bacteria</taxon>
        <taxon>Pseudomonadati</taxon>
        <taxon>Pseudomonadota</taxon>
        <taxon>Alphaproteobacteria</taxon>
        <taxon>Rhodobacterales</taxon>
        <taxon>Roseobacteraceae</taxon>
        <taxon>Ponticoccus</taxon>
    </lineage>
</organism>
<name>A0AAW9SRT2_9RHOB</name>
<dbReference type="AlphaFoldDB" id="A0AAW9SRT2"/>
<gene>
    <name evidence="7" type="ORF">ABFB10_10460</name>
</gene>
<dbReference type="Proteomes" id="UP001428774">
    <property type="component" value="Unassembled WGS sequence"/>
</dbReference>
<keyword evidence="3 6" id="KW-0812">Transmembrane</keyword>
<comment type="subcellular location">
    <subcellularLocation>
        <location evidence="1">Cell membrane</location>
        <topology evidence="1">Multi-pass membrane protein</topology>
    </subcellularLocation>
</comment>
<evidence type="ECO:0000256" key="4">
    <source>
        <dbReference type="ARBA" id="ARBA00022989"/>
    </source>
</evidence>
<keyword evidence="4 6" id="KW-1133">Transmembrane helix</keyword>
<feature type="transmembrane region" description="Helical" evidence="6">
    <location>
        <begin position="69"/>
        <end position="89"/>
    </location>
</feature>
<reference evidence="7 8" key="1">
    <citation type="submission" date="2024-05" db="EMBL/GenBank/DDBJ databases">
        <title>Genome sequence of Ponticoccus litoralis KCCM 90028.</title>
        <authorList>
            <person name="Kim J.M."/>
            <person name="Lee J.K."/>
            <person name="Choi B.J."/>
            <person name="Bayburt H."/>
            <person name="Baek J.H."/>
            <person name="Jeon C.O."/>
        </authorList>
    </citation>
    <scope>NUCLEOTIDE SEQUENCE [LARGE SCALE GENOMIC DNA]</scope>
    <source>
        <strain evidence="7 8">KCCM 90028</strain>
    </source>
</reference>
<dbReference type="PANTHER" id="PTHR30086:SF20">
    <property type="entry name" value="ARGININE EXPORTER PROTEIN ARGO-RELATED"/>
    <property type="match status" value="1"/>
</dbReference>
<dbReference type="Pfam" id="PF01810">
    <property type="entry name" value="LysE"/>
    <property type="match status" value="1"/>
</dbReference>
<dbReference type="GO" id="GO:0005886">
    <property type="term" value="C:plasma membrane"/>
    <property type="evidence" value="ECO:0007669"/>
    <property type="project" value="UniProtKB-SubCell"/>
</dbReference>
<evidence type="ECO:0000256" key="6">
    <source>
        <dbReference type="SAM" id="Phobius"/>
    </source>
</evidence>
<feature type="transmembrane region" description="Helical" evidence="6">
    <location>
        <begin position="179"/>
        <end position="196"/>
    </location>
</feature>
<evidence type="ECO:0000256" key="3">
    <source>
        <dbReference type="ARBA" id="ARBA00022692"/>
    </source>
</evidence>
<protein>
    <submittedName>
        <fullName evidence="7">LysE family transporter</fullName>
    </submittedName>
</protein>
<dbReference type="RefSeq" id="WP_347166484.1">
    <property type="nucleotide sequence ID" value="NZ_JBDNCH010000002.1"/>
</dbReference>
<evidence type="ECO:0000256" key="1">
    <source>
        <dbReference type="ARBA" id="ARBA00004651"/>
    </source>
</evidence>
<keyword evidence="2" id="KW-1003">Cell membrane</keyword>
<sequence length="199" mass="20466">MLTFAAAVFFLIVTPGPGVLSAAGVGSGYGFRAGLRYLTGLFIGTNIVALGVISGVAAVVLAVPVVRTVLMVASVGYLLYLAAGIAFAGSKLAFIEAKTAPGIGSGLLLQAINPKAYAVNTTLFAGFPFAPDNLAFETIAKLVIVAAIWIPIHLGWLYAGATLHRLNLSETAHRRINHLMAASMLAVVALALYAGLTPS</sequence>
<dbReference type="GO" id="GO:0015171">
    <property type="term" value="F:amino acid transmembrane transporter activity"/>
    <property type="evidence" value="ECO:0007669"/>
    <property type="project" value="TreeGrafter"/>
</dbReference>
<proteinExistence type="predicted"/>
<comment type="caution">
    <text evidence="7">The sequence shown here is derived from an EMBL/GenBank/DDBJ whole genome shotgun (WGS) entry which is preliminary data.</text>
</comment>
<dbReference type="InterPro" id="IPR001123">
    <property type="entry name" value="LeuE-type"/>
</dbReference>
<evidence type="ECO:0000313" key="7">
    <source>
        <dbReference type="EMBL" id="MEN9061403.1"/>
    </source>
</evidence>
<keyword evidence="8" id="KW-1185">Reference proteome</keyword>
<evidence type="ECO:0000256" key="2">
    <source>
        <dbReference type="ARBA" id="ARBA00022475"/>
    </source>
</evidence>
<feature type="transmembrane region" description="Helical" evidence="6">
    <location>
        <begin position="38"/>
        <end position="62"/>
    </location>
</feature>
<keyword evidence="5 6" id="KW-0472">Membrane</keyword>
<feature type="transmembrane region" description="Helical" evidence="6">
    <location>
        <begin position="139"/>
        <end position="159"/>
    </location>
</feature>
<dbReference type="EMBL" id="JBDNCH010000002">
    <property type="protein sequence ID" value="MEN9061403.1"/>
    <property type="molecule type" value="Genomic_DNA"/>
</dbReference>
<evidence type="ECO:0000256" key="5">
    <source>
        <dbReference type="ARBA" id="ARBA00023136"/>
    </source>
</evidence>
<accession>A0AAW9SRT2</accession>